<dbReference type="AlphaFoldDB" id="A0A0R2C9P7"/>
<dbReference type="EMBL" id="AYZK01000001">
    <property type="protein sequence ID" value="KRM88106.1"/>
    <property type="molecule type" value="Genomic_DNA"/>
</dbReference>
<evidence type="ECO:0000256" key="2">
    <source>
        <dbReference type="ARBA" id="ARBA00022475"/>
    </source>
</evidence>
<feature type="transmembrane region" description="Helical" evidence="6">
    <location>
        <begin position="35"/>
        <end position="59"/>
    </location>
</feature>
<evidence type="ECO:0000256" key="4">
    <source>
        <dbReference type="ARBA" id="ARBA00022989"/>
    </source>
</evidence>
<name>A0A0R2C9P7_9LACO</name>
<evidence type="ECO:0000256" key="6">
    <source>
        <dbReference type="SAM" id="Phobius"/>
    </source>
</evidence>
<organism evidence="8 9">
    <name type="scientific">Lacticaseibacillus thailandensis DSM 22698 = JCM 13996</name>
    <dbReference type="NCBI Taxonomy" id="1423810"/>
    <lineage>
        <taxon>Bacteria</taxon>
        <taxon>Bacillati</taxon>
        <taxon>Bacillota</taxon>
        <taxon>Bacilli</taxon>
        <taxon>Lactobacillales</taxon>
        <taxon>Lactobacillaceae</taxon>
        <taxon>Lacticaseibacillus</taxon>
    </lineage>
</organism>
<evidence type="ECO:0000313" key="9">
    <source>
        <dbReference type="Proteomes" id="UP000051789"/>
    </source>
</evidence>
<dbReference type="PANTHER" id="PTHR36115">
    <property type="entry name" value="PROLINE-RICH ANTIGEN HOMOLOG-RELATED"/>
    <property type="match status" value="1"/>
</dbReference>
<keyword evidence="4 6" id="KW-1133">Transmembrane helix</keyword>
<evidence type="ECO:0000256" key="3">
    <source>
        <dbReference type="ARBA" id="ARBA00022692"/>
    </source>
</evidence>
<gene>
    <name evidence="8" type="ORF">FD19_GL000395</name>
</gene>
<keyword evidence="3 6" id="KW-0812">Transmembrane</keyword>
<feature type="transmembrane region" description="Helical" evidence="6">
    <location>
        <begin position="123"/>
        <end position="141"/>
    </location>
</feature>
<reference evidence="8 9" key="1">
    <citation type="journal article" date="2015" name="Genome Announc.">
        <title>Expanding the biotechnology potential of lactobacilli through comparative genomics of 213 strains and associated genera.</title>
        <authorList>
            <person name="Sun Z."/>
            <person name="Harris H.M."/>
            <person name="McCann A."/>
            <person name="Guo C."/>
            <person name="Argimon S."/>
            <person name="Zhang W."/>
            <person name="Yang X."/>
            <person name="Jeffery I.B."/>
            <person name="Cooney J.C."/>
            <person name="Kagawa T.F."/>
            <person name="Liu W."/>
            <person name="Song Y."/>
            <person name="Salvetti E."/>
            <person name="Wrobel A."/>
            <person name="Rasinkangas P."/>
            <person name="Parkhill J."/>
            <person name="Rea M.C."/>
            <person name="O'Sullivan O."/>
            <person name="Ritari J."/>
            <person name="Douillard F.P."/>
            <person name="Paul Ross R."/>
            <person name="Yang R."/>
            <person name="Briner A.E."/>
            <person name="Felis G.E."/>
            <person name="de Vos W.M."/>
            <person name="Barrangou R."/>
            <person name="Klaenhammer T.R."/>
            <person name="Caufield P.W."/>
            <person name="Cui Y."/>
            <person name="Zhang H."/>
            <person name="O'Toole P.W."/>
        </authorList>
    </citation>
    <scope>NUCLEOTIDE SEQUENCE [LARGE SCALE GENOMIC DNA]</scope>
    <source>
        <strain evidence="8 9">DSM 22698</strain>
    </source>
</reference>
<evidence type="ECO:0000313" key="8">
    <source>
        <dbReference type="EMBL" id="KRM88106.1"/>
    </source>
</evidence>
<protein>
    <recommendedName>
        <fullName evidence="7">RDD domain-containing protein</fullName>
    </recommendedName>
</protein>
<dbReference type="InterPro" id="IPR051791">
    <property type="entry name" value="Pra-immunoreactive"/>
</dbReference>
<dbReference type="GO" id="GO:0005886">
    <property type="term" value="C:plasma membrane"/>
    <property type="evidence" value="ECO:0007669"/>
    <property type="project" value="UniProtKB-SubCell"/>
</dbReference>
<dbReference type="Pfam" id="PF06271">
    <property type="entry name" value="RDD"/>
    <property type="match status" value="1"/>
</dbReference>
<comment type="caution">
    <text evidence="8">The sequence shown here is derived from an EMBL/GenBank/DDBJ whole genome shotgun (WGS) entry which is preliminary data.</text>
</comment>
<feature type="transmembrane region" description="Helical" evidence="6">
    <location>
        <begin position="80"/>
        <end position="103"/>
    </location>
</feature>
<evidence type="ECO:0000259" key="7">
    <source>
        <dbReference type="Pfam" id="PF06271"/>
    </source>
</evidence>
<keyword evidence="2" id="KW-1003">Cell membrane</keyword>
<feature type="domain" description="RDD" evidence="7">
    <location>
        <begin position="16"/>
        <end position="153"/>
    </location>
</feature>
<keyword evidence="9" id="KW-1185">Reference proteome</keyword>
<dbReference type="PATRIC" id="fig|1423810.4.peg.400"/>
<evidence type="ECO:0000256" key="1">
    <source>
        <dbReference type="ARBA" id="ARBA00004651"/>
    </source>
</evidence>
<dbReference type="Proteomes" id="UP000051789">
    <property type="component" value="Unassembled WGS sequence"/>
</dbReference>
<accession>A0A0R2C9P7</accession>
<evidence type="ECO:0000256" key="5">
    <source>
        <dbReference type="ARBA" id="ARBA00023136"/>
    </source>
</evidence>
<proteinExistence type="predicted"/>
<dbReference type="PANTHER" id="PTHR36115:SF6">
    <property type="entry name" value="PROLINE-RICH ANTIGEN HOMOLOG"/>
    <property type="match status" value="1"/>
</dbReference>
<comment type="subcellular location">
    <subcellularLocation>
        <location evidence="1">Cell membrane</location>
        <topology evidence="1">Multi-pass membrane protein</topology>
    </subcellularLocation>
</comment>
<keyword evidence="5 6" id="KW-0472">Membrane</keyword>
<dbReference type="STRING" id="1423810.FD19_GL000395"/>
<dbReference type="InterPro" id="IPR010432">
    <property type="entry name" value="RDD"/>
</dbReference>
<sequence>MSGLPGVVVYAIFSGSSKPMTSLYVFEDAGIGRNITLMTSLLCLAFGFLYYVVIPWRVYPGQTIGKKITHIKIVRRDGKPLNLGMLILRQFVFLVFIEGLATATSTYVKVFLTITTKFYVDGYLTIIWFALTVMSMFLLFWNHQHLALHDRVLGTTVILLTGNK</sequence>